<accession>A0ABD3NS14</accession>
<comment type="caution">
    <text evidence="3">The sequence shown here is derived from an EMBL/GenBank/DDBJ whole genome shotgun (WGS) entry which is preliminary data.</text>
</comment>
<feature type="transmembrane region" description="Helical" evidence="1">
    <location>
        <begin position="47"/>
        <end position="74"/>
    </location>
</feature>
<organism evidence="3 4">
    <name type="scientific">Cyclotella cryptica</name>
    <dbReference type="NCBI Taxonomy" id="29204"/>
    <lineage>
        <taxon>Eukaryota</taxon>
        <taxon>Sar</taxon>
        <taxon>Stramenopiles</taxon>
        <taxon>Ochrophyta</taxon>
        <taxon>Bacillariophyta</taxon>
        <taxon>Coscinodiscophyceae</taxon>
        <taxon>Thalassiosirophycidae</taxon>
        <taxon>Stephanodiscales</taxon>
        <taxon>Stephanodiscaceae</taxon>
        <taxon>Cyclotella</taxon>
    </lineage>
</organism>
<proteinExistence type="predicted"/>
<dbReference type="InterPro" id="IPR002123">
    <property type="entry name" value="Plipid/glycerol_acylTrfase"/>
</dbReference>
<keyword evidence="1" id="KW-0812">Transmembrane</keyword>
<feature type="domain" description="Phospholipid/glycerol acyltransferase" evidence="2">
    <location>
        <begin position="127"/>
        <end position="282"/>
    </location>
</feature>
<evidence type="ECO:0000256" key="1">
    <source>
        <dbReference type="SAM" id="Phobius"/>
    </source>
</evidence>
<dbReference type="Proteomes" id="UP001516023">
    <property type="component" value="Unassembled WGS sequence"/>
</dbReference>
<gene>
    <name evidence="3" type="ORF">HJC23_006825</name>
</gene>
<dbReference type="AlphaFoldDB" id="A0ABD3NS14"/>
<reference evidence="3 4" key="1">
    <citation type="journal article" date="2020" name="G3 (Bethesda)">
        <title>Improved Reference Genome for Cyclotella cryptica CCMP332, a Model for Cell Wall Morphogenesis, Salinity Adaptation, and Lipid Production in Diatoms (Bacillariophyta).</title>
        <authorList>
            <person name="Roberts W.R."/>
            <person name="Downey K.M."/>
            <person name="Ruck E.C."/>
            <person name="Traller J.C."/>
            <person name="Alverson A.J."/>
        </authorList>
    </citation>
    <scope>NUCLEOTIDE SEQUENCE [LARGE SCALE GENOMIC DNA]</scope>
    <source>
        <strain evidence="3 4">CCMP332</strain>
    </source>
</reference>
<evidence type="ECO:0000259" key="2">
    <source>
        <dbReference type="Pfam" id="PF01553"/>
    </source>
</evidence>
<protein>
    <recommendedName>
        <fullName evidence="2">Phospholipid/glycerol acyltransferase domain-containing protein</fullName>
    </recommendedName>
</protein>
<dbReference type="Pfam" id="PF01553">
    <property type="entry name" value="Acyltransferase"/>
    <property type="match status" value="1"/>
</dbReference>
<evidence type="ECO:0000313" key="3">
    <source>
        <dbReference type="EMBL" id="KAL3778517.1"/>
    </source>
</evidence>
<name>A0ABD3NS14_9STRA</name>
<feature type="transmembrane region" description="Helical" evidence="1">
    <location>
        <begin position="409"/>
        <end position="426"/>
    </location>
</feature>
<feature type="transmembrane region" description="Helical" evidence="1">
    <location>
        <begin position="86"/>
        <end position="109"/>
    </location>
</feature>
<feature type="transmembrane region" description="Helical" evidence="1">
    <location>
        <begin position="382"/>
        <end position="402"/>
    </location>
</feature>
<dbReference type="EMBL" id="JABMIG020000431">
    <property type="protein sequence ID" value="KAL3778517.1"/>
    <property type="molecule type" value="Genomic_DNA"/>
</dbReference>
<keyword evidence="1" id="KW-1133">Transmembrane helix</keyword>
<dbReference type="PANTHER" id="PTHR10983">
    <property type="entry name" value="1-ACYLGLYCEROL-3-PHOSPHATE ACYLTRANSFERASE-RELATED"/>
    <property type="match status" value="1"/>
</dbReference>
<keyword evidence="4" id="KW-1185">Reference proteome</keyword>
<keyword evidence="1" id="KW-0472">Membrane</keyword>
<evidence type="ECO:0000313" key="4">
    <source>
        <dbReference type="Proteomes" id="UP001516023"/>
    </source>
</evidence>
<dbReference type="PANTHER" id="PTHR10983:SF16">
    <property type="entry name" value="LYSOCARDIOLIPIN ACYLTRANSFERASE 1"/>
    <property type="match status" value="1"/>
</dbReference>
<sequence>MLLHDAAYKMTVDSSQSRFPTEASINDECFKKRQLVESAGAFKTAAVMIYCHFSVALLCLNVMFDLSLFGLPIFILRKMQIIPNKLYLSITTFIINWTTPIVFFMPMVFSGSKIYCNDIGLLEETKSKNSLLLSNHGSRIDWMVGMFVGFSRRLVVESCERIRVGFVCEALIQFMPLIGWYRKLVCHDIFVWRSFHRDAPTIRGNILDFHSANEPRMLFLSPEGVVVDFGPKDMAYVAACRQFCVDQNYEPFDYVLTPRYKGSMTLMQQVRDCQGPVVSVCVAFVRDGKLLNCSLLSPDRVIPDIYTLNQGVGGSPVDIYIHLKRMNIAQDLKDPKRFMMENYKEKNEILAEWDKRTAAGSAGDKDWMSQFDKLDTHQLECILYQIAHAAVMIIVALCIGSLGALFKLFAILFGLVSGCHTIGWILNSTSMESVPFETGIKSIALALQTWRGEPKGSNPKIA</sequence>